<dbReference type="GeneID" id="20349458"/>
<dbReference type="Proteomes" id="UP000006039">
    <property type="component" value="Unassembled WGS sequence"/>
</dbReference>
<dbReference type="GO" id="GO:0016887">
    <property type="term" value="F:ATP hydrolysis activity"/>
    <property type="evidence" value="ECO:0007669"/>
    <property type="project" value="InterPro"/>
</dbReference>
<dbReference type="InterPro" id="IPR029052">
    <property type="entry name" value="Metallo-depent_PP-like"/>
</dbReference>
<dbReference type="RefSeq" id="XP_009225106.1">
    <property type="nucleotide sequence ID" value="XM_009226842.1"/>
</dbReference>
<dbReference type="SUPFAM" id="SSF56300">
    <property type="entry name" value="Metallo-dependent phosphatases"/>
    <property type="match status" value="1"/>
</dbReference>
<feature type="region of interest" description="Disordered" evidence="2">
    <location>
        <begin position="368"/>
        <end position="389"/>
    </location>
</feature>
<dbReference type="EMBL" id="GL385399">
    <property type="protein sequence ID" value="EJT72132.1"/>
    <property type="molecule type" value="Genomic_DNA"/>
</dbReference>
<reference evidence="5" key="4">
    <citation type="journal article" date="2015" name="G3 (Bethesda)">
        <title>Genome sequences of three phytopathogenic species of the Magnaporthaceae family of fungi.</title>
        <authorList>
            <person name="Okagaki L.H."/>
            <person name="Nunes C.C."/>
            <person name="Sailsbery J."/>
            <person name="Clay B."/>
            <person name="Brown D."/>
            <person name="John T."/>
            <person name="Oh Y."/>
            <person name="Young N."/>
            <person name="Fitzgerald M."/>
            <person name="Haas B.J."/>
            <person name="Zeng Q."/>
            <person name="Young S."/>
            <person name="Adiconis X."/>
            <person name="Fan L."/>
            <person name="Levin J.Z."/>
            <person name="Mitchell T.K."/>
            <person name="Okubara P.A."/>
            <person name="Farman M.L."/>
            <person name="Kohn L.M."/>
            <person name="Birren B."/>
            <person name="Ma L.-J."/>
            <person name="Dean R.A."/>
        </authorList>
    </citation>
    <scope>NUCLEOTIDE SEQUENCE</scope>
    <source>
        <strain evidence="5">R3-111a-1</strain>
    </source>
</reference>
<dbReference type="OrthoDB" id="18797at2759"/>
<accession>J3P659</accession>
<feature type="coiled-coil region" evidence="1">
    <location>
        <begin position="970"/>
        <end position="1096"/>
    </location>
</feature>
<evidence type="ECO:0000313" key="6">
    <source>
        <dbReference type="Proteomes" id="UP000006039"/>
    </source>
</evidence>
<dbReference type="STRING" id="644352.J3P659"/>
<sequence>MPSGFAMPSHAAKIARWLLCSDIHFRHKDLDRVRVTADWIVAKAEQHQVQRAVICGDLLTSRTMQPTHVLSACYRFIGNLSDAVPHVNILLGNHDLAYRRDYHTTALDAHRMRRLSPFISLHSNIERHVWDGRRVLLLPFREEQDELTAAVDALDPTEAGETVAFAHLAIHKAILQRHIVRSTPETTPSYPARYRGLTGPGRFASLARTFTGHFHSHQIIRQPQQAASADPLQGSLMYLGSPLQMSWADLNDEQRGVVLLDPSTLACEMLVNPYAPVYATIDVKDALGGTASMEVVTGKHVMLLGEMSRFKYATARDNLLTLGARSVRDWSPMGPVNGGNRASGGLGASIPESDAAIQELEQPAEDLVARDTESGVPAPSPTEIAEPTQQLDLGAEVGEYIDSISLDPSLEPRRKQLTQTGQRLIHASSAVTDEDVELELDLRDFLGPGDKSKPVRLPESEALARPSANVFVAEPQSLVIKNFLGVQGVLTVDFKRDLPRGLIFLVGANGSGKSTIVEAMVWCQFGKCIRSSLGANDVVNDTAGKDCSVSLSFSNGYTITRYRKDKSFKNDVVVSLYGEPMWQMQHPDARTTQAAIDELLGIDCDTYVRSVVLGHESATSFLNATPTQRRDIIEQSLGLSTLERCAQMSRLILKELDRQMGDIQIKLVGVANVKDSNKRELGNLEQSQKALTLEVESVAQALSAAAQRHAVIFAKVMQQKADTAAFTKLMESSRSGLKHLELSREELASEAGKVTKALNAAIQRHALALKRAEEDGGAEIRALAPYIAEVDGRIAAASQNSQHLFKESNLAELCIAFHAEMSTSLSRLSSAKEGLEQLQDLYRHLSSQKAARPKPWWEREEQRCLHKLDVLLSTRPVGLPKIMSSATSLFLHLQLHALRAWAAFATFLQKDDGRQELEAAVTAVGSNVKHAANNVLELQFNADTAPVADRVATSRRIDREEVERAATMPLETARTANERLDRAIQTKEKLRREREVLLARVREQEQRLQREREALIAQAREEEQRLQRQHEALLARVMEQGEKLRRQREALLDQEKEHEQKIQRQQQALDAQVREMEQLQAKVEGKKREAAIYQGLAEEKKATISSLQTQDKELGAELAQLVSTHELFAFWTSAFAKRTRRISTAAGSSKAITTFREHVLNQSLAELNALLPQILAVLYNETRHMNALATGILGVLFEKDGSGEPLDAANTATPMLDNTLAVNPALAYGKRSSGERKRMDLAVFFALLQVRHARSFHRAHYLLVDEVFDSLDEAGQAAVVRWCAYAARRVAGRIIVITHSRVLIDQADHYLKEGELGSVVTIRADMKESGTALTFGTE</sequence>
<protein>
    <recommendedName>
        <fullName evidence="3">Rad50/SbcC-type AAA domain-containing protein</fullName>
    </recommendedName>
</protein>
<dbReference type="PANTHER" id="PTHR32114">
    <property type="entry name" value="ABC TRANSPORTER ABCH.3"/>
    <property type="match status" value="1"/>
</dbReference>
<keyword evidence="6" id="KW-1185">Reference proteome</keyword>
<gene>
    <name evidence="5" type="primary">20349458</name>
    <name evidence="4" type="ORF">GGTG_09000</name>
</gene>
<reference evidence="5" key="5">
    <citation type="submission" date="2018-04" db="UniProtKB">
        <authorList>
            <consortium name="EnsemblFungi"/>
        </authorList>
    </citation>
    <scope>IDENTIFICATION</scope>
    <source>
        <strain evidence="5">R3-111a-1</strain>
    </source>
</reference>
<dbReference type="HOGENOM" id="CLU_004981_0_0_1"/>
<reference evidence="4" key="3">
    <citation type="submission" date="2010-09" db="EMBL/GenBank/DDBJ databases">
        <title>Annotation of Gaeumannomyces graminis var. tritici R3-111a-1.</title>
        <authorList>
            <consortium name="The Broad Institute Genome Sequencing Platform"/>
            <person name="Ma L.-J."/>
            <person name="Dead R."/>
            <person name="Young S.K."/>
            <person name="Zeng Q."/>
            <person name="Gargeya S."/>
            <person name="Fitzgerald M."/>
            <person name="Haas B."/>
            <person name="Abouelleil A."/>
            <person name="Alvarado L."/>
            <person name="Arachchi H.M."/>
            <person name="Berlin A."/>
            <person name="Brown A."/>
            <person name="Chapman S.B."/>
            <person name="Chen Z."/>
            <person name="Dunbar C."/>
            <person name="Freedman E."/>
            <person name="Gearin G."/>
            <person name="Gellesch M."/>
            <person name="Goldberg J."/>
            <person name="Griggs A."/>
            <person name="Gujja S."/>
            <person name="Heiman D."/>
            <person name="Howarth C."/>
            <person name="Larson L."/>
            <person name="Lui A."/>
            <person name="MacDonald P.J.P."/>
            <person name="Mehta T."/>
            <person name="Montmayeur A."/>
            <person name="Murphy C."/>
            <person name="Neiman D."/>
            <person name="Pearson M."/>
            <person name="Priest M."/>
            <person name="Roberts A."/>
            <person name="Saif S."/>
            <person name="Shea T."/>
            <person name="Shenoy N."/>
            <person name="Sisk P."/>
            <person name="Stolte C."/>
            <person name="Sykes S."/>
            <person name="Yandava C."/>
            <person name="Wortman J."/>
            <person name="Nusbaum C."/>
            <person name="Birren B."/>
        </authorList>
    </citation>
    <scope>NUCLEOTIDE SEQUENCE</scope>
    <source>
        <strain evidence="4">R3-111a-1</strain>
    </source>
</reference>
<dbReference type="EnsemblFungi" id="EJT72132">
    <property type="protein sequence ID" value="EJT72132"/>
    <property type="gene ID" value="GGTG_09000"/>
</dbReference>
<dbReference type="InterPro" id="IPR027417">
    <property type="entry name" value="P-loop_NTPase"/>
</dbReference>
<dbReference type="eggNOG" id="ENOG502RBZ2">
    <property type="taxonomic scope" value="Eukaryota"/>
</dbReference>
<reference evidence="6" key="1">
    <citation type="submission" date="2010-07" db="EMBL/GenBank/DDBJ databases">
        <title>The genome sequence of Gaeumannomyces graminis var. tritici strain R3-111a-1.</title>
        <authorList>
            <consortium name="The Broad Institute Genome Sequencing Platform"/>
            <person name="Ma L.-J."/>
            <person name="Dead R."/>
            <person name="Young S."/>
            <person name="Zeng Q."/>
            <person name="Koehrsen M."/>
            <person name="Alvarado L."/>
            <person name="Berlin A."/>
            <person name="Chapman S.B."/>
            <person name="Chen Z."/>
            <person name="Freedman E."/>
            <person name="Gellesch M."/>
            <person name="Goldberg J."/>
            <person name="Griggs A."/>
            <person name="Gujja S."/>
            <person name="Heilman E.R."/>
            <person name="Heiman D."/>
            <person name="Hepburn T."/>
            <person name="Howarth C."/>
            <person name="Jen D."/>
            <person name="Larson L."/>
            <person name="Mehta T."/>
            <person name="Neiman D."/>
            <person name="Pearson M."/>
            <person name="Roberts A."/>
            <person name="Saif S."/>
            <person name="Shea T."/>
            <person name="Shenoy N."/>
            <person name="Sisk P."/>
            <person name="Stolte C."/>
            <person name="Sykes S."/>
            <person name="Walk T."/>
            <person name="White J."/>
            <person name="Yandava C."/>
            <person name="Haas B."/>
            <person name="Nusbaum C."/>
            <person name="Birren B."/>
        </authorList>
    </citation>
    <scope>NUCLEOTIDE SEQUENCE [LARGE SCALE GENOMIC DNA]</scope>
    <source>
        <strain evidence="6">R3-111a-1</strain>
    </source>
</reference>
<dbReference type="Gene3D" id="3.60.21.10">
    <property type="match status" value="1"/>
</dbReference>
<reference evidence="4" key="2">
    <citation type="submission" date="2010-07" db="EMBL/GenBank/DDBJ databases">
        <authorList>
            <consortium name="The Broad Institute Genome Sequencing Platform"/>
            <consortium name="Broad Institute Genome Sequencing Center for Infectious Disease"/>
            <person name="Ma L.-J."/>
            <person name="Dead R."/>
            <person name="Young S."/>
            <person name="Zeng Q."/>
            <person name="Koehrsen M."/>
            <person name="Alvarado L."/>
            <person name="Berlin A."/>
            <person name="Chapman S.B."/>
            <person name="Chen Z."/>
            <person name="Freedman E."/>
            <person name="Gellesch M."/>
            <person name="Goldberg J."/>
            <person name="Griggs A."/>
            <person name="Gujja S."/>
            <person name="Heilman E.R."/>
            <person name="Heiman D."/>
            <person name="Hepburn T."/>
            <person name="Howarth C."/>
            <person name="Jen D."/>
            <person name="Larson L."/>
            <person name="Mehta T."/>
            <person name="Neiman D."/>
            <person name="Pearson M."/>
            <person name="Roberts A."/>
            <person name="Saif S."/>
            <person name="Shea T."/>
            <person name="Shenoy N."/>
            <person name="Sisk P."/>
            <person name="Stolte C."/>
            <person name="Sykes S."/>
            <person name="Walk T."/>
            <person name="White J."/>
            <person name="Yandava C."/>
            <person name="Haas B."/>
            <person name="Nusbaum C."/>
            <person name="Birren B."/>
        </authorList>
    </citation>
    <scope>NUCLEOTIDE SEQUENCE</scope>
    <source>
        <strain evidence="4">R3-111a-1</strain>
    </source>
</reference>
<evidence type="ECO:0000256" key="1">
    <source>
        <dbReference type="SAM" id="Coils"/>
    </source>
</evidence>
<dbReference type="Pfam" id="PF13476">
    <property type="entry name" value="AAA_23"/>
    <property type="match status" value="1"/>
</dbReference>
<dbReference type="PANTHER" id="PTHR32114:SF2">
    <property type="entry name" value="ABC TRANSPORTER ABCH.3"/>
    <property type="match status" value="1"/>
</dbReference>
<evidence type="ECO:0000313" key="4">
    <source>
        <dbReference type="EMBL" id="EJT72132.1"/>
    </source>
</evidence>
<keyword evidence="1" id="KW-0175">Coiled coil</keyword>
<evidence type="ECO:0000313" key="5">
    <source>
        <dbReference type="EnsemblFungi" id="EJT72132"/>
    </source>
</evidence>
<dbReference type="Gene3D" id="3.40.50.300">
    <property type="entry name" value="P-loop containing nucleotide triphosphate hydrolases"/>
    <property type="match status" value="2"/>
</dbReference>
<feature type="domain" description="Rad50/SbcC-type AAA" evidence="3">
    <location>
        <begin position="477"/>
        <end position="644"/>
    </location>
</feature>
<organism evidence="4">
    <name type="scientific">Gaeumannomyces tritici (strain R3-111a-1)</name>
    <name type="common">Wheat and barley take-all root rot fungus</name>
    <name type="synonym">Gaeumannomyces graminis var. tritici</name>
    <dbReference type="NCBI Taxonomy" id="644352"/>
    <lineage>
        <taxon>Eukaryota</taxon>
        <taxon>Fungi</taxon>
        <taxon>Dikarya</taxon>
        <taxon>Ascomycota</taxon>
        <taxon>Pezizomycotina</taxon>
        <taxon>Sordariomycetes</taxon>
        <taxon>Sordariomycetidae</taxon>
        <taxon>Magnaporthales</taxon>
        <taxon>Magnaporthaceae</taxon>
        <taxon>Gaeumannomyces</taxon>
    </lineage>
</organism>
<dbReference type="InterPro" id="IPR038729">
    <property type="entry name" value="Rad50/SbcC_AAA"/>
</dbReference>
<proteinExistence type="predicted"/>
<dbReference type="VEuPathDB" id="FungiDB:GGTG_09000"/>
<evidence type="ECO:0000259" key="3">
    <source>
        <dbReference type="Pfam" id="PF13476"/>
    </source>
</evidence>
<dbReference type="GO" id="GO:0006302">
    <property type="term" value="P:double-strand break repair"/>
    <property type="evidence" value="ECO:0007669"/>
    <property type="project" value="InterPro"/>
</dbReference>
<name>J3P659_GAET3</name>
<evidence type="ECO:0000256" key="2">
    <source>
        <dbReference type="SAM" id="MobiDB-lite"/>
    </source>
</evidence>
<dbReference type="GO" id="GO:0003677">
    <property type="term" value="F:DNA binding"/>
    <property type="evidence" value="ECO:0007669"/>
    <property type="project" value="UniProtKB-ARBA"/>
</dbReference>
<dbReference type="SUPFAM" id="SSF52540">
    <property type="entry name" value="P-loop containing nucleoside triphosphate hydrolases"/>
    <property type="match status" value="1"/>
</dbReference>